<dbReference type="AlphaFoldDB" id="A0A1G1T6Z7"/>
<keyword evidence="3" id="KW-1185">Reference proteome</keyword>
<gene>
    <name evidence="2" type="ORF">BEN47_12475</name>
</gene>
<name>A0A1G1T6Z7_9BACT</name>
<sequence>MGLAGAPAARGQDAAAAMTEHPATSDYRLSSRGFEDAYGFNDTARAVIQLYYAKWKTGLNIMKYAGYPVPVATALGRHYEPDPRTYGAAPNYSKYYYDPWVAPVAFSLLGVSTFGFIKATVYNRRQLYTVIRQYRATRRLPASVPAAALRPYLKVLLGEMPPAAR</sequence>
<keyword evidence="1" id="KW-0472">Membrane</keyword>
<proteinExistence type="predicted"/>
<reference evidence="2 3" key="1">
    <citation type="submission" date="2016-08" db="EMBL/GenBank/DDBJ databases">
        <title>Hymenobacter coccineus sp. nov., Hymenobacter lapidarius sp. nov. and Hymenobacter glacialis sp. nov., isolated from Antarctic soil.</title>
        <authorList>
            <person name="Sedlacek I."/>
            <person name="Kralova S."/>
            <person name="Kyrova K."/>
            <person name="Maslanova I."/>
            <person name="Stankova E."/>
            <person name="Vrbovska V."/>
            <person name="Nemec M."/>
            <person name="Bartak M."/>
            <person name="Svec P."/>
            <person name="Busse H.-J."/>
            <person name="Pantucek R."/>
        </authorList>
    </citation>
    <scope>NUCLEOTIDE SEQUENCE [LARGE SCALE GENOMIC DNA]</scope>
    <source>
        <strain evidence="2 3">CCM 8643</strain>
    </source>
</reference>
<feature type="transmembrane region" description="Helical" evidence="1">
    <location>
        <begin position="100"/>
        <end position="117"/>
    </location>
</feature>
<keyword evidence="1" id="KW-1133">Transmembrane helix</keyword>
<dbReference type="Proteomes" id="UP000176294">
    <property type="component" value="Unassembled WGS sequence"/>
</dbReference>
<keyword evidence="1" id="KW-0812">Transmembrane</keyword>
<organism evidence="2 3">
    <name type="scientific">Hymenobacter lapidarius</name>
    <dbReference type="NCBI Taxonomy" id="1908237"/>
    <lineage>
        <taxon>Bacteria</taxon>
        <taxon>Pseudomonadati</taxon>
        <taxon>Bacteroidota</taxon>
        <taxon>Cytophagia</taxon>
        <taxon>Cytophagales</taxon>
        <taxon>Hymenobacteraceae</taxon>
        <taxon>Hymenobacter</taxon>
    </lineage>
</organism>
<comment type="caution">
    <text evidence="2">The sequence shown here is derived from an EMBL/GenBank/DDBJ whole genome shotgun (WGS) entry which is preliminary data.</text>
</comment>
<accession>A0A1G1T6Z7</accession>
<dbReference type="EMBL" id="MDZB01000095">
    <property type="protein sequence ID" value="OGX86626.1"/>
    <property type="molecule type" value="Genomic_DNA"/>
</dbReference>
<evidence type="ECO:0000313" key="3">
    <source>
        <dbReference type="Proteomes" id="UP000176294"/>
    </source>
</evidence>
<evidence type="ECO:0000256" key="1">
    <source>
        <dbReference type="SAM" id="Phobius"/>
    </source>
</evidence>
<evidence type="ECO:0000313" key="2">
    <source>
        <dbReference type="EMBL" id="OGX86626.1"/>
    </source>
</evidence>
<protein>
    <submittedName>
        <fullName evidence="2">Uncharacterized protein</fullName>
    </submittedName>
</protein>